<gene>
    <name evidence="4" type="ORF">DV733_07680</name>
</gene>
<dbReference type="PANTHER" id="PTHR43877:SF1">
    <property type="entry name" value="ACETYLTRANSFERASE"/>
    <property type="match status" value="1"/>
</dbReference>
<dbReference type="AlphaFoldDB" id="A0A4D6HD37"/>
<reference evidence="4 5" key="1">
    <citation type="journal article" date="2019" name="Nat. Commun.">
        <title>A new type of DNA phosphorothioation-based antiviral system in archaea.</title>
        <authorList>
            <person name="Xiong L."/>
            <person name="Liu S."/>
            <person name="Chen S."/>
            <person name="Xiao Y."/>
            <person name="Zhu B."/>
            <person name="Gao Y."/>
            <person name="Zhang Y."/>
            <person name="Chen B."/>
            <person name="Luo J."/>
            <person name="Deng Z."/>
            <person name="Chen X."/>
            <person name="Wang L."/>
            <person name="Chen S."/>
        </authorList>
    </citation>
    <scope>NUCLEOTIDE SEQUENCE [LARGE SCALE GENOMIC DNA]</scope>
    <source>
        <strain evidence="4 5">CBA1105</strain>
    </source>
</reference>
<proteinExistence type="predicted"/>
<keyword evidence="1 4" id="KW-0808">Transferase</keyword>
<accession>A0A4D6HD37</accession>
<dbReference type="EMBL" id="CP031310">
    <property type="protein sequence ID" value="QCC51126.1"/>
    <property type="molecule type" value="Genomic_DNA"/>
</dbReference>
<dbReference type="RefSeq" id="WP_049995260.1">
    <property type="nucleotide sequence ID" value="NZ_CP031310.1"/>
</dbReference>
<dbReference type="KEGG" id="hsn:DV733_07680"/>
<evidence type="ECO:0000256" key="1">
    <source>
        <dbReference type="ARBA" id="ARBA00022679"/>
    </source>
</evidence>
<dbReference type="SUPFAM" id="SSF55729">
    <property type="entry name" value="Acyl-CoA N-acyltransferases (Nat)"/>
    <property type="match status" value="1"/>
</dbReference>
<dbReference type="PANTHER" id="PTHR43877">
    <property type="entry name" value="AMINOALKYLPHOSPHONATE N-ACETYLTRANSFERASE-RELATED-RELATED"/>
    <property type="match status" value="1"/>
</dbReference>
<dbReference type="InterPro" id="IPR016181">
    <property type="entry name" value="Acyl_CoA_acyltransferase"/>
</dbReference>
<dbReference type="OrthoDB" id="125295at2157"/>
<feature type="domain" description="N-acetyltransferase" evidence="3">
    <location>
        <begin position="1"/>
        <end position="159"/>
    </location>
</feature>
<keyword evidence="2" id="KW-0012">Acyltransferase</keyword>
<dbReference type="InterPro" id="IPR050832">
    <property type="entry name" value="Bact_Acetyltransf"/>
</dbReference>
<evidence type="ECO:0000313" key="4">
    <source>
        <dbReference type="EMBL" id="QCC51126.1"/>
    </source>
</evidence>
<dbReference type="Pfam" id="PF00583">
    <property type="entry name" value="Acetyltransf_1"/>
    <property type="match status" value="1"/>
</dbReference>
<evidence type="ECO:0000259" key="3">
    <source>
        <dbReference type="PROSITE" id="PS51186"/>
    </source>
</evidence>
<dbReference type="GeneID" id="39847735"/>
<sequence>MEIREADPDDARLLAEQCWQPLAESMADYSSLNELADDAVEVAVDGFAEMLEADARTIFLAEVAGDAVGFANVRVGERPAMRHGTDAEVTDLYVKAGFRGRGYGSRLLDRAERLAAEEGCDFVQLSAEWDNDGARSLYEDRGYEPKQVTYVRPVDDQPR</sequence>
<dbReference type="InterPro" id="IPR000182">
    <property type="entry name" value="GNAT_dom"/>
</dbReference>
<dbReference type="PROSITE" id="PS51186">
    <property type="entry name" value="GNAT"/>
    <property type="match status" value="1"/>
</dbReference>
<dbReference type="STRING" id="1457250.GCA_000755225_01372"/>
<dbReference type="GO" id="GO:0016747">
    <property type="term" value="F:acyltransferase activity, transferring groups other than amino-acyl groups"/>
    <property type="evidence" value="ECO:0007669"/>
    <property type="project" value="InterPro"/>
</dbReference>
<evidence type="ECO:0000313" key="5">
    <source>
        <dbReference type="Proteomes" id="UP000296706"/>
    </source>
</evidence>
<protein>
    <submittedName>
        <fullName evidence="4">GNAT family N-acetyltransferase</fullName>
    </submittedName>
</protein>
<keyword evidence="5" id="KW-1185">Reference proteome</keyword>
<evidence type="ECO:0000256" key="2">
    <source>
        <dbReference type="ARBA" id="ARBA00023315"/>
    </source>
</evidence>
<dbReference type="Proteomes" id="UP000296706">
    <property type="component" value="Chromosome"/>
</dbReference>
<dbReference type="Gene3D" id="3.40.630.30">
    <property type="match status" value="1"/>
</dbReference>
<organism evidence="4 5">
    <name type="scientific">Halapricum salinum</name>
    <dbReference type="NCBI Taxonomy" id="1457250"/>
    <lineage>
        <taxon>Archaea</taxon>
        <taxon>Methanobacteriati</taxon>
        <taxon>Methanobacteriota</taxon>
        <taxon>Stenosarchaea group</taxon>
        <taxon>Halobacteria</taxon>
        <taxon>Halobacteriales</taxon>
        <taxon>Haloarculaceae</taxon>
        <taxon>Halapricum</taxon>
    </lineage>
</organism>
<name>A0A4D6HD37_9EURY</name>
<dbReference type="CDD" id="cd04301">
    <property type="entry name" value="NAT_SF"/>
    <property type="match status" value="1"/>
</dbReference>